<accession>A0A7W6D5S0</accession>
<evidence type="ECO:0000313" key="4">
    <source>
        <dbReference type="Proteomes" id="UP000574761"/>
    </source>
</evidence>
<dbReference type="Proteomes" id="UP000574761">
    <property type="component" value="Unassembled WGS sequence"/>
</dbReference>
<name>A0A7W6D5S0_9HYPH</name>
<keyword evidence="4" id="KW-1185">Reference proteome</keyword>
<evidence type="ECO:0000256" key="2">
    <source>
        <dbReference type="SAM" id="MobiDB-lite"/>
    </source>
</evidence>
<proteinExistence type="predicted"/>
<organism evidence="3 4">
    <name type="scientific">Mycoplana azooxidifex</name>
    <dbReference type="NCBI Taxonomy" id="1636188"/>
    <lineage>
        <taxon>Bacteria</taxon>
        <taxon>Pseudomonadati</taxon>
        <taxon>Pseudomonadota</taxon>
        <taxon>Alphaproteobacteria</taxon>
        <taxon>Hyphomicrobiales</taxon>
        <taxon>Rhizobiaceae</taxon>
        <taxon>Mycoplana</taxon>
    </lineage>
</organism>
<reference evidence="3 4" key="1">
    <citation type="submission" date="2020-08" db="EMBL/GenBank/DDBJ databases">
        <title>Genomic Encyclopedia of Type Strains, Phase IV (KMG-IV): sequencing the most valuable type-strain genomes for metagenomic binning, comparative biology and taxonomic classification.</title>
        <authorList>
            <person name="Goeker M."/>
        </authorList>
    </citation>
    <scope>NUCLEOTIDE SEQUENCE [LARGE SCALE GENOMIC DNA]</scope>
    <source>
        <strain evidence="3 4">DSM 100211</strain>
    </source>
</reference>
<comment type="caution">
    <text evidence="3">The sequence shown here is derived from an EMBL/GenBank/DDBJ whole genome shotgun (WGS) entry which is preliminary data.</text>
</comment>
<protein>
    <submittedName>
        <fullName evidence="3">Uncharacterized protein</fullName>
    </submittedName>
</protein>
<feature type="coiled-coil region" evidence="1">
    <location>
        <begin position="23"/>
        <end position="71"/>
    </location>
</feature>
<gene>
    <name evidence="3" type="ORF">GGQ64_001608</name>
</gene>
<evidence type="ECO:0000256" key="1">
    <source>
        <dbReference type="SAM" id="Coils"/>
    </source>
</evidence>
<evidence type="ECO:0000313" key="3">
    <source>
        <dbReference type="EMBL" id="MBB3976419.1"/>
    </source>
</evidence>
<feature type="region of interest" description="Disordered" evidence="2">
    <location>
        <begin position="1"/>
        <end position="23"/>
    </location>
</feature>
<sequence length="125" mass="14151">MTGKQHTQYDNRMLDAPEGAPPIEKTATDIHALEEQVRSLLELNASLRQRVDASESAMRNATAAIDRQREQRACHGQSRWLALRPSMHQLFNWPHLRAICGRICSCFLARVLPEVPRVPSRASPN</sequence>
<keyword evidence="1" id="KW-0175">Coiled coil</keyword>
<dbReference type="RefSeq" id="WP_183801773.1">
    <property type="nucleotide sequence ID" value="NZ_JACIEE010000003.1"/>
</dbReference>
<dbReference type="EMBL" id="JACIEE010000003">
    <property type="protein sequence ID" value="MBB3976419.1"/>
    <property type="molecule type" value="Genomic_DNA"/>
</dbReference>
<dbReference type="AlphaFoldDB" id="A0A7W6D5S0"/>